<dbReference type="InterPro" id="IPR009081">
    <property type="entry name" value="PP-bd_ACP"/>
</dbReference>
<dbReference type="SUPFAM" id="SSF53335">
    <property type="entry name" value="S-adenosyl-L-methionine-dependent methyltransferases"/>
    <property type="match status" value="1"/>
</dbReference>
<dbReference type="InterPro" id="IPR050091">
    <property type="entry name" value="PKS_NRPS_Biosynth_Enz"/>
</dbReference>
<dbReference type="eggNOG" id="KOG1202">
    <property type="taxonomic scope" value="Eukaryota"/>
</dbReference>
<dbReference type="InterPro" id="IPR016039">
    <property type="entry name" value="Thiolase-like"/>
</dbReference>
<dbReference type="CDD" id="cd05930">
    <property type="entry name" value="A_NRPS"/>
    <property type="match status" value="1"/>
</dbReference>
<dbReference type="SMART" id="SM00826">
    <property type="entry name" value="PKS_DH"/>
    <property type="match status" value="1"/>
</dbReference>
<dbReference type="InterPro" id="IPR020807">
    <property type="entry name" value="PKS_DH"/>
</dbReference>
<dbReference type="FunFam" id="3.40.47.10:FF:000019">
    <property type="entry name" value="Polyketide synthase type I"/>
    <property type="match status" value="1"/>
</dbReference>
<feature type="region of interest" description="N-terminal hotdog fold" evidence="10">
    <location>
        <begin position="957"/>
        <end position="1097"/>
    </location>
</feature>
<dbReference type="InterPro" id="IPR013120">
    <property type="entry name" value="FAR_NAD-bd"/>
</dbReference>
<dbReference type="Pfam" id="PF14765">
    <property type="entry name" value="PS-DH"/>
    <property type="match status" value="1"/>
</dbReference>
<dbReference type="CDD" id="cd02440">
    <property type="entry name" value="AdoMet_MTases"/>
    <property type="match status" value="1"/>
</dbReference>
<evidence type="ECO:0000256" key="10">
    <source>
        <dbReference type="PROSITE-ProRule" id="PRU01363"/>
    </source>
</evidence>
<dbReference type="SUPFAM" id="SSF52151">
    <property type="entry name" value="FabD/lysophospholipase-like"/>
    <property type="match status" value="1"/>
</dbReference>
<dbReference type="NCBIfam" id="TIGR01733">
    <property type="entry name" value="AA-adenyl-dom"/>
    <property type="match status" value="1"/>
</dbReference>
<dbReference type="InterPro" id="IPR016035">
    <property type="entry name" value="Acyl_Trfase/lysoPLipase"/>
</dbReference>
<dbReference type="SUPFAM" id="SSF47336">
    <property type="entry name" value="ACP-like"/>
    <property type="match status" value="2"/>
</dbReference>
<proteinExistence type="inferred from homology"/>
<dbReference type="PANTHER" id="PTHR43775">
    <property type="entry name" value="FATTY ACID SYNTHASE"/>
    <property type="match status" value="1"/>
</dbReference>
<dbReference type="InterPro" id="IPR036291">
    <property type="entry name" value="NAD(P)-bd_dom_sf"/>
</dbReference>
<dbReference type="InterPro" id="IPR057326">
    <property type="entry name" value="KR_dom"/>
</dbReference>
<dbReference type="InterPro" id="IPR020845">
    <property type="entry name" value="AMP-binding_CS"/>
</dbReference>
<dbReference type="SUPFAM" id="SSF51735">
    <property type="entry name" value="NAD(P)-binding Rossmann-fold domains"/>
    <property type="match status" value="2"/>
</dbReference>
<feature type="active site" description="Proton donor; for dehydratase activity" evidence="10">
    <location>
        <position position="1172"/>
    </location>
</feature>
<feature type="domain" description="Ketosynthase family 3 (KS3)" evidence="13">
    <location>
        <begin position="9"/>
        <end position="445"/>
    </location>
</feature>
<dbReference type="PROSITE" id="PS50075">
    <property type="entry name" value="CARRIER"/>
    <property type="match status" value="2"/>
</dbReference>
<dbReference type="InterPro" id="IPR014031">
    <property type="entry name" value="Ketoacyl_synth_C"/>
</dbReference>
<dbReference type="Gene3D" id="3.40.50.720">
    <property type="entry name" value="NAD(P)-binding Rossmann-like Domain"/>
    <property type="match status" value="2"/>
</dbReference>
<feature type="region of interest" description="C-terminal hotdog fold" evidence="10">
    <location>
        <begin position="1112"/>
        <end position="1264"/>
    </location>
</feature>
<dbReference type="InterPro" id="IPR023213">
    <property type="entry name" value="CAT-like_dom_sf"/>
</dbReference>
<dbReference type="InterPro" id="IPR042104">
    <property type="entry name" value="PKS_dehydratase_sf"/>
</dbReference>
<dbReference type="EMBL" id="KB707421">
    <property type="protein sequence ID" value="EMR62487.1"/>
    <property type="molecule type" value="Genomic_DNA"/>
</dbReference>
<keyword evidence="8" id="KW-0511">Multifunctional enzyme</keyword>
<evidence type="ECO:0000259" key="14">
    <source>
        <dbReference type="PROSITE" id="PS52019"/>
    </source>
</evidence>
<dbReference type="Gene3D" id="3.30.300.30">
    <property type="match status" value="1"/>
</dbReference>
<dbReference type="InterPro" id="IPR014030">
    <property type="entry name" value="Ketoacyl_synth_N"/>
</dbReference>
<dbReference type="InterPro" id="IPR013217">
    <property type="entry name" value="Methyltransf_12"/>
</dbReference>
<dbReference type="GO" id="GO:0016874">
    <property type="term" value="F:ligase activity"/>
    <property type="evidence" value="ECO:0007669"/>
    <property type="project" value="UniProtKB-KW"/>
</dbReference>
<dbReference type="SMART" id="SM00827">
    <property type="entry name" value="PKS_AT"/>
    <property type="match status" value="1"/>
</dbReference>
<dbReference type="Pfam" id="PF07993">
    <property type="entry name" value="NAD_binding_4"/>
    <property type="match status" value="1"/>
</dbReference>
<dbReference type="Pfam" id="PF00698">
    <property type="entry name" value="Acyl_transf_1"/>
    <property type="match status" value="1"/>
</dbReference>
<dbReference type="PROSITE" id="PS00606">
    <property type="entry name" value="KS3_1"/>
    <property type="match status" value="1"/>
</dbReference>
<dbReference type="SUPFAM" id="SSF55048">
    <property type="entry name" value="Probable ACP-binding domain of malonyl-CoA ACP transacylase"/>
    <property type="match status" value="1"/>
</dbReference>
<evidence type="ECO:0000313" key="15">
    <source>
        <dbReference type="EMBL" id="EMR62487.1"/>
    </source>
</evidence>
<dbReference type="Gene3D" id="3.30.559.10">
    <property type="entry name" value="Chloramphenicol acetyltransferase-like domain"/>
    <property type="match status" value="1"/>
</dbReference>
<dbReference type="Gene3D" id="1.10.1200.10">
    <property type="entry name" value="ACP-like"/>
    <property type="match status" value="2"/>
</dbReference>
<feature type="region of interest" description="Disordered" evidence="11">
    <location>
        <begin position="3978"/>
        <end position="4004"/>
    </location>
</feature>
<dbReference type="HOGENOM" id="CLU_000022_37_1_1"/>
<dbReference type="OMA" id="THRYPHA"/>
<keyword evidence="16" id="KW-1185">Reference proteome</keyword>
<dbReference type="InterPro" id="IPR049551">
    <property type="entry name" value="PKS_DH_C"/>
</dbReference>
<dbReference type="GO" id="GO:0006633">
    <property type="term" value="P:fatty acid biosynthetic process"/>
    <property type="evidence" value="ECO:0007669"/>
    <property type="project" value="InterPro"/>
</dbReference>
<dbReference type="InterPro" id="IPR018201">
    <property type="entry name" value="Ketoacyl_synth_AS"/>
</dbReference>
<dbReference type="Gene3D" id="3.10.129.110">
    <property type="entry name" value="Polyketide synthase dehydratase"/>
    <property type="match status" value="1"/>
</dbReference>
<dbReference type="GO" id="GO:0008168">
    <property type="term" value="F:methyltransferase activity"/>
    <property type="evidence" value="ECO:0007669"/>
    <property type="project" value="UniProtKB-KW"/>
</dbReference>
<evidence type="ECO:0000259" key="12">
    <source>
        <dbReference type="PROSITE" id="PS50075"/>
    </source>
</evidence>
<dbReference type="Pfam" id="PF21089">
    <property type="entry name" value="PKS_DH_N"/>
    <property type="match status" value="1"/>
</dbReference>
<keyword evidence="1" id="KW-0596">Phosphopantetheine</keyword>
<dbReference type="Pfam" id="PF16197">
    <property type="entry name" value="KAsynt_C_assoc"/>
    <property type="match status" value="1"/>
</dbReference>
<evidence type="ECO:0000256" key="1">
    <source>
        <dbReference type="ARBA" id="ARBA00022450"/>
    </source>
</evidence>
<dbReference type="Pfam" id="PF00668">
    <property type="entry name" value="Condensation"/>
    <property type="match status" value="1"/>
</dbReference>
<evidence type="ECO:0000313" key="16">
    <source>
        <dbReference type="Proteomes" id="UP000012174"/>
    </source>
</evidence>
<dbReference type="SUPFAM" id="SSF53901">
    <property type="entry name" value="Thiolase-like"/>
    <property type="match status" value="1"/>
</dbReference>
<dbReference type="OrthoDB" id="329835at2759"/>
<dbReference type="GO" id="GO:0032259">
    <property type="term" value="P:methylation"/>
    <property type="evidence" value="ECO:0007669"/>
    <property type="project" value="UniProtKB-KW"/>
</dbReference>
<dbReference type="SUPFAM" id="SSF52777">
    <property type="entry name" value="CoA-dependent acyltransferases"/>
    <property type="match status" value="2"/>
</dbReference>
<dbReference type="Pfam" id="PF00501">
    <property type="entry name" value="AMP-binding"/>
    <property type="match status" value="1"/>
</dbReference>
<dbReference type="InterPro" id="IPR000873">
    <property type="entry name" value="AMP-dep_synth/lig_dom"/>
</dbReference>
<dbReference type="InterPro" id="IPR010071">
    <property type="entry name" value="AA_adenyl_dom"/>
</dbReference>
<dbReference type="eggNOG" id="KOG1178">
    <property type="taxonomic scope" value="Eukaryota"/>
</dbReference>
<feature type="region of interest" description="Disordered" evidence="11">
    <location>
        <begin position="307"/>
        <end position="332"/>
    </location>
</feature>
<dbReference type="InterPro" id="IPR049900">
    <property type="entry name" value="PKS_mFAS_DH"/>
</dbReference>
<evidence type="ECO:0000256" key="9">
    <source>
        <dbReference type="ARBA" id="ARBA00029443"/>
    </source>
</evidence>
<dbReference type="InterPro" id="IPR001227">
    <property type="entry name" value="Ac_transferase_dom_sf"/>
</dbReference>
<dbReference type="Pfam" id="PF02801">
    <property type="entry name" value="Ketoacyl-synt_C"/>
    <property type="match status" value="1"/>
</dbReference>
<dbReference type="Pfam" id="PF08242">
    <property type="entry name" value="Methyltransf_12"/>
    <property type="match status" value="1"/>
</dbReference>
<dbReference type="InterPro" id="IPR020841">
    <property type="entry name" value="PKS_Beta-ketoAc_synthase_dom"/>
</dbReference>
<dbReference type="InterPro" id="IPR029063">
    <property type="entry name" value="SAM-dependent_MTases_sf"/>
</dbReference>
<dbReference type="GO" id="GO:0009403">
    <property type="term" value="P:toxin biosynthetic process"/>
    <property type="evidence" value="ECO:0007669"/>
    <property type="project" value="UniProtKB-ARBA"/>
</dbReference>
<dbReference type="GO" id="GO:0004312">
    <property type="term" value="F:fatty acid synthase activity"/>
    <property type="evidence" value="ECO:0007669"/>
    <property type="project" value="TreeGrafter"/>
</dbReference>
<dbReference type="PANTHER" id="PTHR43775:SF20">
    <property type="entry name" value="HYBRID PKS-NRPS SYNTHETASE APDA"/>
    <property type="match status" value="1"/>
</dbReference>
<dbReference type="InterPro" id="IPR045851">
    <property type="entry name" value="AMP-bd_C_sf"/>
</dbReference>
<keyword evidence="7" id="KW-0560">Oxidoreductase</keyword>
<comment type="similarity">
    <text evidence="9">In the C-terminal section; belongs to the NRP synthetase family.</text>
</comment>
<dbReference type="Gene3D" id="3.40.47.10">
    <property type="match status" value="1"/>
</dbReference>
<evidence type="ECO:0000259" key="13">
    <source>
        <dbReference type="PROSITE" id="PS52004"/>
    </source>
</evidence>
<dbReference type="CDD" id="cd00833">
    <property type="entry name" value="PKS"/>
    <property type="match status" value="1"/>
</dbReference>
<dbReference type="SMART" id="SM00825">
    <property type="entry name" value="PKS_KS"/>
    <property type="match status" value="1"/>
</dbReference>
<dbReference type="PROSITE" id="PS00455">
    <property type="entry name" value="AMP_BINDING"/>
    <property type="match status" value="1"/>
</dbReference>
<dbReference type="InterPro" id="IPR001242">
    <property type="entry name" value="Condensation_dom"/>
</dbReference>
<dbReference type="Pfam" id="PF00109">
    <property type="entry name" value="ketoacyl-synt"/>
    <property type="match status" value="1"/>
</dbReference>
<sequence length="4018" mass="439390">MASQPLDSPEPIAIVGSGCRFPGGVDSPAALWKLLESPHDVCQEIPKDRFDTTGYHHPDGSHHGTTNVRHAYLLEQDVRVFDASFFNISPNEADSMDPQQRLLLETVYEALESGGHTLESLRGSDTAVYVGTMGVDYNDTMLRGWDLDSLPMYFGTGTNRAIISNRVSYFFDWHGPSMTIDTACSSSLIAVHQGVQALRSGESRVAVACGTQVLLGPETFIFESNLKMLSPNGKSRMWDADADGYARGEGVAAIVLKRLSDAIADGDHIECLIRGAGANQDGRSNGLTVPSTEAQATLIRQTYARAGLDPENNPCDRPQFFEAHGTGTQAGDPKEAAAISACFGQKPQGSDDCLYVGSVKTVIGHTEGAAGLAGLLKGCGIIRRGLIPPNLLFERLNPKIEPFYQGLQVPTSPIPWPKLPEGVPRRVSVNSFGFGGSNAHAILEQYDEPLEKQNSTTTAPGIPFTPFVFSAVSEPSLVAQIQAYSDYLKTHEDIVPSDLAWTLQSRRSQFPFKAAFSATTIEQLTSKMDAKLAEVKQNSAVNIGIRSNAKVGASSHILGVFTGQGAQWPAMGAELIRSSDYVRERIQDLEESLATLPSADRPQWSLQEEMVAGADTSRIAEAALSQPLCTAVQIILVDLLKAAGITFSAVVGHSSGEIGAAYAAGLVSDHDAIRIAYYRGLYARLAGSASSGIMQKGAMIAMGTSWEDAQDLARLSAFRGRLAIAAHNSPASVTLSGDADAIVHAKKVFDEEKKFARLLKVDTAYHSHHMLPCGEPYVDSMRACGIRVNRDRSTSCSWFSSVNPSSKPMEPTEDLQDVYWRDNMTNAVLFADAVHNAVASDPQINLVLEVGPHPALKGPATQIISDLRPTPLPYCGVLNRGANDVEAFADALGFVWTHLTSQGVNFESLEKIVSVAPSPRQPKLVVGLPSYQWNHTRRHWHESRKSRRTRSRKQPFHELLGFPNADSTPRDLRWSNLLKPSEIPWLDGHRLQGQTVFPAAGYVAMALEAARHVAAQTSKSVELFELQNLAIPRAITFEEDDNSGVETLVTLTGVRSEGKDITLADFSCYSCPSINTGSEQEMDLAASGTVRIVYGTRDIEALPCTPLDVSNMSKVDVDRFYASLVGLGYGYAGHFTGMSSLKRKLNRSSVFVDTYPYADDDAVYLVHPTYLDVAFQASMLAYSAPGDGRLWSLHVPTSIGSIRVNPEVCASLPMTGSKVLVCSELLDESESLAASIDIFGHDGEHGMIQIEDLIIKPFAQATEADDHRLYSHTKWESAVPDGASVICDSRTTPHEVELVSACERLSYYYLRKWKLEITEDDWANAQPHYKYLRNYMEQTLLSASRGQQPSLRKEWAEDSDEDIKALLLQYGHHIDIKLIRASGENIPTAVRGQTPILEHLFANNMLDDYYKQGVGFAKYNSFLGRLMKQVTHRYPHARVLEIGAGTGGATKSVLESIGNTMSSYTYTDVSVGFFNKAAELFKAHVDKLIFKVLDIEKPLAAQGFEPHAYDIVVASNVLHATESLQTTLESTRQLLKPGGYLMLLEVTNNGPIRFSNIMGGVSGWWLGAHHDGRTLAPTTTPEVWHATLRKAGFAGIDTITPEIDGMTWPLSVMVAQAVDDRVSFLRRPLSSSPASSIYIDSVVILGTGSLESSRIAEGVAEYLGRFCGQITILDGLPTEAEAATLSPLSTFVNLVDIASPIFKDITAEKMDGLKRTLELAKHILWITVGSRADQPYHSASLAFCRAMSHEATHISLSLLDISLKDLRHNGDVSKFIAEHLLRQSALDEWQSPRDKIMLWSKEPEVFLDGGRLTIPRLVPNPTQNARLNATRRVVTKELPVSGSKLSILPPASESLPPCVVEQVLPMASKASKPIVRTESSSLMALHIAADTFLYLIIGKDNATSHSVVAFSATNSSEVTPIASTAAYDADTDDSRNADGLLIGVTSELLAASLVDTLTPGGSILVHCSSRDSSFAASLSRQAADKRIRVSFTCDESDEDMPQEFPGLTWIRLNARKPKHVVRKLLPTKVTHFLNLTSRKSDPSSSDLSRNIASALSSGYKRIDPSDLSRYESLVSLSSCDREALTVRLQDAVSRARTMITVMSLATTSVVPLGQIHVQPTRSYTTMAVQWPSDGLIKVQVRPLEVQRLFSQDKSYLLVGLSGQIGQSLAEWMVANGAGCVCLTSRNPKVNDKWLQSFPGAVKVFSLDITDRNSLEGAVKEIRATCPPIAGVANGAMVLNDMMFQGMPVEVMQKGLRPKVDGSNYLDELFHDEPLDFFILLSSLACVVGNSGQSNYVVANGYLNGLARQRRKRGLAASAVDIGRVAGLGYVETAGQVVVDQLTRFGFLPISESEFHHIFAETIRAGYPDPEKDKEGIPDAVVTTGIRTIRDDEGDQIARGPWVDNPFLSHCLVETKSAAAEAGQQNKKSALAVGEQVSKAATKEEALDVLQDCFATKLRIIFQMSADQDIDYESPLVELGIDSFVAVEVRSWFLKELKVDTPVLKIVGGATILELCQRALDKLPEELLAGINGKQESPEPTAKQPQIKAQLQPQLEIQLQAADSSSASSVSEFNSSSGPGHTSVSVLTPATEIPGLNSSNSYFPDVGGLSPKKFLRSEKISFGHSRFWFLRLLLEDPTTFNVAFYYRVAGNLRLGDLERAVRIVTARHEALRTCFVADETETDQAYQKVLPVGSSPLRLEHKKIGSVEDVATEYAKLKAHVFDLANGDSMKLLLLTLSPSSHYLLINYHHMLMDGVSFQVLLSDLEKAYTGQSLGAIQPRQFPDFSAAQRQALEKGEMDAEMKYWQKVFPPGEQPPVLPLLPMACTSSRVPMKNFDIHQVSSRLDAELVARIRSVAKAQRCTPFHFYLTAFKAMLFRFIDYIDDADSPIEELTIGIADANRQESDVMGSIGFFLNLLTLRFRRQPSQRFTDAVVEARNTTYEALGNSQVPFDVLLKELHVARSSSHSPFFQAFFDYRQGAQEKHAWGNCQFEVQELHPGRTAYDITLDVTDGTGASDSLITIRAQKTLYDSQAAKLLLETYVHFLNTFTRDASLSLQDTPLFAEKQLTHAVEIGRGPNLKSDWPETLPHRIDQMAQDNQNKVALMDGFNNRLTYSEMTRRIEAISEALKNVGIGDGSCVLVFQKAAADWVCSMLAIMRIGAIYVPLDLRNPLPRLAAVAVDCDPRAVLADETTVNDVAQLNVPNASVIDISSVGTTSSLSILLSARGDSPAAILYTSGSTGTPKGIIVTHSGLRNEIEGYTKMWKLGAERTLQQSAFTFNHSSDQIYTGLVNGGTVYVVPWSKRGDPLEITKIVQEHSITYTKATPSEYTLWMQYGGECLRKATNWRHAFGGGEPLTSTVTREFAQLGLPNLRLFNSYGPTEISISSTKMEVEYRENGKLLEEQGHIPCGYSLPNYNTYVVDKDLKPLASGMPGELCIGGAGVSLGYLNNAELTEQHFVSDPFASPEQAANGWTRMYRTGDIGHLREDGAMVFHSRMAGDMQVKIRGLRIELNDIESNIVAAADGALREAIVILRKEGDSEFLVTYVVFTPSSDVGDKEAFLEHLLSGLPVPQYMIPAMAIPLDRLPLTNHSKVDRKALSEMPLLQRQAGAGTSHEDQEEYDEGLTETIEQLKRVWHDVLGNSLGTNRDLAPSSNFFLVGGNSLLVIRLQSRIRQVFHVAVRLVDLLGVSTLGQMVRKIQESASVDPIVWEQETAPPSIPSFLDLGSIACEEQKAKKTKTILVTGATGFLGRYIIPMLAESPDVDQIHCVAVREHNTSGTSPRKLPSSLKIVSHSGDLAAPLLGLSENEFRTLSHEVDVILHIGAARSFWDSYHLLRPSNVQPTSELVKMAAARRIPIHYISTVAALPSQEAGTSKNNVPPADGANGYVATRWASERILDRSTATFGVPTHVYRFLPSAQESNPEMAALKQAVLDEFVRFVDVSGVMPDTAGWEGKIDVIPAEQAAQWLYRSILTSEEQGNDSAAAGESKTHSSHLESPISISELAVSRNGAGKFESRR</sequence>
<dbReference type="InterPro" id="IPR032821">
    <property type="entry name" value="PKS_assoc"/>
</dbReference>
<dbReference type="SMART" id="SM00823">
    <property type="entry name" value="PKS_PP"/>
    <property type="match status" value="2"/>
</dbReference>
<dbReference type="Proteomes" id="UP000012174">
    <property type="component" value="Unassembled WGS sequence"/>
</dbReference>
<organism evidence="15 16">
    <name type="scientific">Eutypa lata (strain UCR-EL1)</name>
    <name type="common">Grapevine dieback disease fungus</name>
    <name type="synonym">Eutypa armeniacae</name>
    <dbReference type="NCBI Taxonomy" id="1287681"/>
    <lineage>
        <taxon>Eukaryota</taxon>
        <taxon>Fungi</taxon>
        <taxon>Dikarya</taxon>
        <taxon>Ascomycota</taxon>
        <taxon>Pezizomycotina</taxon>
        <taxon>Sordariomycetes</taxon>
        <taxon>Xylariomycetidae</taxon>
        <taxon>Xylariales</taxon>
        <taxon>Diatrypaceae</taxon>
        <taxon>Eutypa</taxon>
    </lineage>
</organism>
<dbReference type="GO" id="GO:0016491">
    <property type="term" value="F:oxidoreductase activity"/>
    <property type="evidence" value="ECO:0007669"/>
    <property type="project" value="UniProtKB-KW"/>
</dbReference>
<keyword evidence="4" id="KW-0489">Methyltransferase</keyword>
<keyword evidence="3" id="KW-0436">Ligase</keyword>
<dbReference type="PROSITE" id="PS52004">
    <property type="entry name" value="KS3_2"/>
    <property type="match status" value="1"/>
</dbReference>
<dbReference type="Gene3D" id="3.30.559.30">
    <property type="entry name" value="Nonribosomal peptide synthetase, condensation domain"/>
    <property type="match status" value="1"/>
</dbReference>
<dbReference type="SUPFAM" id="SSF56801">
    <property type="entry name" value="Acetyl-CoA synthetase-like"/>
    <property type="match status" value="1"/>
</dbReference>
<dbReference type="KEGG" id="ela:UCREL1_10568"/>
<dbReference type="CDD" id="cd19532">
    <property type="entry name" value="C_PKS-NRPS"/>
    <property type="match status" value="1"/>
</dbReference>
<evidence type="ECO:0000256" key="5">
    <source>
        <dbReference type="ARBA" id="ARBA00022679"/>
    </source>
</evidence>
<keyword evidence="5" id="KW-0808">Transferase</keyword>
<dbReference type="Pfam" id="PF08659">
    <property type="entry name" value="KR"/>
    <property type="match status" value="1"/>
</dbReference>
<dbReference type="InterPro" id="IPR036736">
    <property type="entry name" value="ACP-like_sf"/>
</dbReference>
<feature type="domain" description="PKS/mFAS DH" evidence="14">
    <location>
        <begin position="957"/>
        <end position="1264"/>
    </location>
</feature>
<dbReference type="Pfam" id="PF00550">
    <property type="entry name" value="PP-binding"/>
    <property type="match status" value="2"/>
</dbReference>
<evidence type="ECO:0000256" key="4">
    <source>
        <dbReference type="ARBA" id="ARBA00022603"/>
    </source>
</evidence>
<reference evidence="16" key="1">
    <citation type="journal article" date="2013" name="Genome Announc.">
        <title>Draft genome sequence of the grapevine dieback fungus Eutypa lata UCR-EL1.</title>
        <authorList>
            <person name="Blanco-Ulate B."/>
            <person name="Rolshausen P.E."/>
            <person name="Cantu D."/>
        </authorList>
    </citation>
    <scope>NUCLEOTIDE SEQUENCE [LARGE SCALE GENOMIC DNA]</scope>
    <source>
        <strain evidence="16">UCR-EL1</strain>
    </source>
</reference>
<dbReference type="Gene3D" id="3.40.50.12780">
    <property type="entry name" value="N-terminal domain of ligase-like"/>
    <property type="match status" value="1"/>
</dbReference>
<dbReference type="SMART" id="SM00822">
    <property type="entry name" value="PKS_KR"/>
    <property type="match status" value="1"/>
</dbReference>
<dbReference type="InterPro" id="IPR020806">
    <property type="entry name" value="PKS_PP-bd"/>
</dbReference>
<keyword evidence="2" id="KW-0597">Phosphoprotein</keyword>
<dbReference type="GO" id="GO:0004315">
    <property type="term" value="F:3-oxoacyl-[acyl-carrier-protein] synthase activity"/>
    <property type="evidence" value="ECO:0007669"/>
    <property type="project" value="InterPro"/>
</dbReference>
<evidence type="ECO:0000256" key="8">
    <source>
        <dbReference type="ARBA" id="ARBA00023268"/>
    </source>
</evidence>
<evidence type="ECO:0000256" key="2">
    <source>
        <dbReference type="ARBA" id="ARBA00022553"/>
    </source>
</evidence>
<name>M7SE89_EUTLA</name>
<dbReference type="GO" id="GO:0031177">
    <property type="term" value="F:phosphopantetheine binding"/>
    <property type="evidence" value="ECO:0007669"/>
    <property type="project" value="InterPro"/>
</dbReference>
<accession>M7SE89</accession>
<dbReference type="InterPro" id="IPR016036">
    <property type="entry name" value="Malonyl_transacylase_ACP-bd"/>
</dbReference>
<dbReference type="Gene3D" id="3.40.50.150">
    <property type="entry name" value="Vaccinia Virus protein VP39"/>
    <property type="match status" value="1"/>
</dbReference>
<evidence type="ECO:0000256" key="7">
    <source>
        <dbReference type="ARBA" id="ARBA00023002"/>
    </source>
</evidence>
<keyword evidence="6" id="KW-0677">Repeat</keyword>
<feature type="active site" description="Proton acceptor; for dehydratase activity" evidence="10">
    <location>
        <position position="989"/>
    </location>
</feature>
<dbReference type="Gene3D" id="3.40.366.10">
    <property type="entry name" value="Malonyl-Coenzyme A Acyl Carrier Protein, domain 2"/>
    <property type="match status" value="1"/>
</dbReference>
<gene>
    <name evidence="15" type="ORF">UCREL1_10568</name>
</gene>
<evidence type="ECO:0000256" key="3">
    <source>
        <dbReference type="ARBA" id="ARBA00022598"/>
    </source>
</evidence>
<evidence type="ECO:0000256" key="11">
    <source>
        <dbReference type="SAM" id="MobiDB-lite"/>
    </source>
</evidence>
<protein>
    <submittedName>
        <fullName evidence="15">Putative lovastatin nonaketide synthase protein</fullName>
    </submittedName>
</protein>
<dbReference type="InterPro" id="IPR013968">
    <property type="entry name" value="PKS_KR"/>
</dbReference>
<dbReference type="InterPro" id="IPR014043">
    <property type="entry name" value="Acyl_transferase_dom"/>
</dbReference>
<evidence type="ECO:0000256" key="6">
    <source>
        <dbReference type="ARBA" id="ARBA00022737"/>
    </source>
</evidence>
<feature type="domain" description="Carrier" evidence="12">
    <location>
        <begin position="3622"/>
        <end position="3702"/>
    </location>
</feature>
<dbReference type="InterPro" id="IPR042099">
    <property type="entry name" value="ANL_N_sf"/>
</dbReference>
<dbReference type="InterPro" id="IPR049552">
    <property type="entry name" value="PKS_DH_N"/>
</dbReference>
<dbReference type="PROSITE" id="PS52019">
    <property type="entry name" value="PKS_MFAS_DH"/>
    <property type="match status" value="1"/>
</dbReference>
<feature type="domain" description="Carrier" evidence="12">
    <location>
        <begin position="2447"/>
        <end position="2522"/>
    </location>
</feature>